<reference evidence="1 2" key="1">
    <citation type="submission" date="2024-09" db="EMBL/GenBank/DDBJ databases">
        <authorList>
            <person name="Sun Q."/>
            <person name="Mori K."/>
        </authorList>
    </citation>
    <scope>NUCLEOTIDE SEQUENCE [LARGE SCALE GENOMIC DNA]</scope>
    <source>
        <strain evidence="1 2">TBRC 1851</strain>
    </source>
</reference>
<gene>
    <name evidence="1" type="ORF">ACFHYQ_09015</name>
</gene>
<proteinExistence type="predicted"/>
<evidence type="ECO:0000313" key="2">
    <source>
        <dbReference type="Proteomes" id="UP001589870"/>
    </source>
</evidence>
<accession>A0ABV6U5N3</accession>
<dbReference type="RefSeq" id="WP_394300647.1">
    <property type="nucleotide sequence ID" value="NZ_JBHMQT010000013.1"/>
</dbReference>
<comment type="caution">
    <text evidence="1">The sequence shown here is derived from an EMBL/GenBank/DDBJ whole genome shotgun (WGS) entry which is preliminary data.</text>
</comment>
<sequence>MELPPPPASPIIGRESDRIHNELYLQWAEEYGVDPAEDPEFLRAWRRATGHDPETGLALGSGRAPSP</sequence>
<evidence type="ECO:0000313" key="1">
    <source>
        <dbReference type="EMBL" id="MFC0862436.1"/>
    </source>
</evidence>
<name>A0ABV6U5N3_9ACTN</name>
<organism evidence="1 2">
    <name type="scientific">Sphaerimonospora cavernae</name>
    <dbReference type="NCBI Taxonomy" id="1740611"/>
    <lineage>
        <taxon>Bacteria</taxon>
        <taxon>Bacillati</taxon>
        <taxon>Actinomycetota</taxon>
        <taxon>Actinomycetes</taxon>
        <taxon>Streptosporangiales</taxon>
        <taxon>Streptosporangiaceae</taxon>
        <taxon>Sphaerimonospora</taxon>
    </lineage>
</organism>
<keyword evidence="2" id="KW-1185">Reference proteome</keyword>
<dbReference type="Proteomes" id="UP001589870">
    <property type="component" value="Unassembled WGS sequence"/>
</dbReference>
<dbReference type="EMBL" id="JBHMQT010000013">
    <property type="protein sequence ID" value="MFC0862436.1"/>
    <property type="molecule type" value="Genomic_DNA"/>
</dbReference>
<protein>
    <submittedName>
        <fullName evidence="1">Uncharacterized protein</fullName>
    </submittedName>
</protein>